<protein>
    <submittedName>
        <fullName evidence="2">Uncharacterized protein</fullName>
    </submittedName>
</protein>
<evidence type="ECO:0000256" key="1">
    <source>
        <dbReference type="SAM" id="MobiDB-lite"/>
    </source>
</evidence>
<sequence length="166" mass="18532">MDRNSSSKQKTLCEKLIIAIRSTASFRTFLFSYSQQHHNGAAIASTSPSANVCLMTDRTAQVCKQPVVPLHFDTATKKKDPNAYVKSKVPANKAQEKVTFLPINGNENRPPTMAEGPHAKSAAAERMDRMFSDYINQTRHRFHSMSSTVETSSFKGRVGAKERRLK</sequence>
<organism evidence="2">
    <name type="scientific">Opuntia streptacantha</name>
    <name type="common">Prickly pear cactus</name>
    <name type="synonym">Opuntia cardona</name>
    <dbReference type="NCBI Taxonomy" id="393608"/>
    <lineage>
        <taxon>Eukaryota</taxon>
        <taxon>Viridiplantae</taxon>
        <taxon>Streptophyta</taxon>
        <taxon>Embryophyta</taxon>
        <taxon>Tracheophyta</taxon>
        <taxon>Spermatophyta</taxon>
        <taxon>Magnoliopsida</taxon>
        <taxon>eudicotyledons</taxon>
        <taxon>Gunneridae</taxon>
        <taxon>Pentapetalae</taxon>
        <taxon>Caryophyllales</taxon>
        <taxon>Cactineae</taxon>
        <taxon>Cactaceae</taxon>
        <taxon>Opuntioideae</taxon>
        <taxon>Opuntia</taxon>
    </lineage>
</organism>
<feature type="compositionally biased region" description="Polar residues" evidence="1">
    <location>
        <begin position="144"/>
        <end position="154"/>
    </location>
</feature>
<dbReference type="PANTHER" id="PTHR36746">
    <property type="entry name" value="BNAC04G51760D PROTEIN"/>
    <property type="match status" value="1"/>
</dbReference>
<dbReference type="PANTHER" id="PTHR36746:SF3">
    <property type="entry name" value="DUF4005 DOMAIN-CONTAINING PROTEIN"/>
    <property type="match status" value="1"/>
</dbReference>
<dbReference type="EMBL" id="GISG01077387">
    <property type="protein sequence ID" value="MBA4631351.1"/>
    <property type="molecule type" value="Transcribed_RNA"/>
</dbReference>
<feature type="region of interest" description="Disordered" evidence="1">
    <location>
        <begin position="142"/>
        <end position="166"/>
    </location>
</feature>
<dbReference type="AlphaFoldDB" id="A0A7C8Z1J4"/>
<accession>A0A7C8Z1J4</accession>
<proteinExistence type="predicted"/>
<reference evidence="2" key="1">
    <citation type="journal article" date="2013" name="J. Plant Res.">
        <title>Effect of fungi and light on seed germination of three Opuntia species from semiarid lands of central Mexico.</title>
        <authorList>
            <person name="Delgado-Sanchez P."/>
            <person name="Jimenez-Bremont J.F."/>
            <person name="Guerrero-Gonzalez Mde L."/>
            <person name="Flores J."/>
        </authorList>
    </citation>
    <scope>NUCLEOTIDE SEQUENCE</scope>
    <source>
        <tissue evidence="2">Cladode</tissue>
    </source>
</reference>
<reference evidence="2" key="2">
    <citation type="submission" date="2020-07" db="EMBL/GenBank/DDBJ databases">
        <authorList>
            <person name="Vera ALvarez R."/>
            <person name="Arias-Moreno D.M."/>
            <person name="Jimenez-Jacinto V."/>
            <person name="Jimenez-Bremont J.F."/>
            <person name="Swaminathan K."/>
            <person name="Moose S.P."/>
            <person name="Guerrero-Gonzalez M.L."/>
            <person name="Marino-Ramirez L."/>
            <person name="Landsman D."/>
            <person name="Rodriguez-Kessler M."/>
            <person name="Delgado-Sanchez P."/>
        </authorList>
    </citation>
    <scope>NUCLEOTIDE SEQUENCE</scope>
    <source>
        <tissue evidence="2">Cladode</tissue>
    </source>
</reference>
<name>A0A7C8Z1J4_OPUST</name>
<evidence type="ECO:0000313" key="2">
    <source>
        <dbReference type="EMBL" id="MBA4631351.1"/>
    </source>
</evidence>